<dbReference type="AlphaFoldDB" id="A0A8J4QW41"/>
<evidence type="ECO:0000256" key="9">
    <source>
        <dbReference type="ARBA" id="ARBA00023316"/>
    </source>
</evidence>
<dbReference type="GO" id="GO:0005975">
    <property type="term" value="P:carbohydrate metabolic process"/>
    <property type="evidence" value="ECO:0007669"/>
    <property type="project" value="InterPro"/>
</dbReference>
<protein>
    <recommendedName>
        <fullName evidence="15">Polygalacturonase</fullName>
    </recommendedName>
</protein>
<evidence type="ECO:0000256" key="2">
    <source>
        <dbReference type="ARBA" id="ARBA00008834"/>
    </source>
</evidence>
<dbReference type="GO" id="GO:0004650">
    <property type="term" value="F:polygalacturonase activity"/>
    <property type="evidence" value="ECO:0007669"/>
    <property type="project" value="InterPro"/>
</dbReference>
<dbReference type="InterPro" id="IPR036388">
    <property type="entry name" value="WH-like_DNA-bd_sf"/>
</dbReference>
<organism evidence="13 14">
    <name type="scientific">Castanea mollissima</name>
    <name type="common">Chinese chestnut</name>
    <dbReference type="NCBI Taxonomy" id="60419"/>
    <lineage>
        <taxon>Eukaryota</taxon>
        <taxon>Viridiplantae</taxon>
        <taxon>Streptophyta</taxon>
        <taxon>Embryophyta</taxon>
        <taxon>Tracheophyta</taxon>
        <taxon>Spermatophyta</taxon>
        <taxon>Magnoliopsida</taxon>
        <taxon>eudicotyledons</taxon>
        <taxon>Gunneridae</taxon>
        <taxon>Pentapetalae</taxon>
        <taxon>rosids</taxon>
        <taxon>fabids</taxon>
        <taxon>Fagales</taxon>
        <taxon>Fagaceae</taxon>
        <taxon>Castanea</taxon>
    </lineage>
</organism>
<dbReference type="InterPro" id="IPR000743">
    <property type="entry name" value="Glyco_hydro_28"/>
</dbReference>
<keyword evidence="4" id="KW-0964">Secreted</keyword>
<dbReference type="GO" id="GO:0043531">
    <property type="term" value="F:ADP binding"/>
    <property type="evidence" value="ECO:0007669"/>
    <property type="project" value="InterPro"/>
</dbReference>
<evidence type="ECO:0000256" key="7">
    <source>
        <dbReference type="ARBA" id="ARBA00022821"/>
    </source>
</evidence>
<evidence type="ECO:0000259" key="11">
    <source>
        <dbReference type="Pfam" id="PF00931"/>
    </source>
</evidence>
<keyword evidence="9" id="KW-0961">Cell wall biogenesis/degradation</keyword>
<dbReference type="FunFam" id="2.160.20.10:FF:000004">
    <property type="entry name" value="Pectin lyase-like superfamily protein"/>
    <property type="match status" value="1"/>
</dbReference>
<dbReference type="InterPro" id="IPR011050">
    <property type="entry name" value="Pectin_lyase_fold/virulence"/>
</dbReference>
<comment type="subcellular location">
    <subcellularLocation>
        <location evidence="1">Secreted</location>
        <location evidence="1">Cell wall</location>
    </subcellularLocation>
</comment>
<evidence type="ECO:0000256" key="1">
    <source>
        <dbReference type="ARBA" id="ARBA00004191"/>
    </source>
</evidence>
<dbReference type="InterPro" id="IPR002182">
    <property type="entry name" value="NB-ARC"/>
</dbReference>
<name>A0A8J4QW41_9ROSI</name>
<keyword evidence="3" id="KW-0134">Cell wall</keyword>
<evidence type="ECO:0000256" key="8">
    <source>
        <dbReference type="ARBA" id="ARBA00023295"/>
    </source>
</evidence>
<evidence type="ECO:0000256" key="4">
    <source>
        <dbReference type="ARBA" id="ARBA00022525"/>
    </source>
</evidence>
<dbReference type="InterPro" id="IPR058922">
    <property type="entry name" value="WHD_DRP"/>
</dbReference>
<dbReference type="Pfam" id="PF00295">
    <property type="entry name" value="Glyco_hydro_28"/>
    <property type="match status" value="1"/>
</dbReference>
<reference evidence="13" key="1">
    <citation type="submission" date="2020-03" db="EMBL/GenBank/DDBJ databases">
        <title>Castanea mollissima Vanexum genome sequencing.</title>
        <authorList>
            <person name="Staton M."/>
        </authorList>
    </citation>
    <scope>NUCLEOTIDE SEQUENCE</scope>
    <source>
        <tissue evidence="13">Leaf</tissue>
    </source>
</reference>
<gene>
    <name evidence="13" type="ORF">CMV_021480</name>
</gene>
<keyword evidence="8 10" id="KW-0326">Glycosidase</keyword>
<evidence type="ECO:0000313" key="14">
    <source>
        <dbReference type="Proteomes" id="UP000737018"/>
    </source>
</evidence>
<dbReference type="Proteomes" id="UP000737018">
    <property type="component" value="Unassembled WGS sequence"/>
</dbReference>
<keyword evidence="14" id="KW-1185">Reference proteome</keyword>
<dbReference type="InterPro" id="IPR027417">
    <property type="entry name" value="P-loop_NTPase"/>
</dbReference>
<evidence type="ECO:0000259" key="12">
    <source>
        <dbReference type="Pfam" id="PF23559"/>
    </source>
</evidence>
<dbReference type="Gene3D" id="2.160.20.10">
    <property type="entry name" value="Single-stranded right-handed beta-helix, Pectin lyase-like"/>
    <property type="match status" value="1"/>
</dbReference>
<dbReference type="EMBL" id="JRKL02004251">
    <property type="protein sequence ID" value="KAF3953033.1"/>
    <property type="molecule type" value="Genomic_DNA"/>
</dbReference>
<dbReference type="Pfam" id="PF00931">
    <property type="entry name" value="NB-ARC"/>
    <property type="match status" value="1"/>
</dbReference>
<dbReference type="InterPro" id="IPR006626">
    <property type="entry name" value="PbH1"/>
</dbReference>
<dbReference type="Gene3D" id="1.10.8.430">
    <property type="entry name" value="Helical domain of apoptotic protease-activating factors"/>
    <property type="match status" value="1"/>
</dbReference>
<feature type="domain" description="Disease resistance protein winged helix" evidence="12">
    <location>
        <begin position="144"/>
        <end position="195"/>
    </location>
</feature>
<dbReference type="SMART" id="SM00710">
    <property type="entry name" value="PbH1"/>
    <property type="match status" value="4"/>
</dbReference>
<dbReference type="SUPFAM" id="SSF51126">
    <property type="entry name" value="Pectin lyase-like"/>
    <property type="match status" value="1"/>
</dbReference>
<proteinExistence type="inferred from homology"/>
<accession>A0A8J4QW41</accession>
<evidence type="ECO:0000313" key="13">
    <source>
        <dbReference type="EMBL" id="KAF3953033.1"/>
    </source>
</evidence>
<evidence type="ECO:0000256" key="3">
    <source>
        <dbReference type="ARBA" id="ARBA00022512"/>
    </source>
</evidence>
<dbReference type="GO" id="GO:0071555">
    <property type="term" value="P:cell wall organization"/>
    <property type="evidence" value="ECO:0007669"/>
    <property type="project" value="UniProtKB-KW"/>
</dbReference>
<dbReference type="SUPFAM" id="SSF52540">
    <property type="entry name" value="P-loop containing nucleoside triphosphate hydrolases"/>
    <property type="match status" value="1"/>
</dbReference>
<evidence type="ECO:0000256" key="10">
    <source>
        <dbReference type="RuleBase" id="RU361169"/>
    </source>
</evidence>
<evidence type="ECO:0008006" key="15">
    <source>
        <dbReference type="Google" id="ProtNLM"/>
    </source>
</evidence>
<keyword evidence="5" id="KW-0677">Repeat</keyword>
<keyword evidence="6 10" id="KW-0378">Hydrolase</keyword>
<dbReference type="Pfam" id="PF23559">
    <property type="entry name" value="WHD_DRP"/>
    <property type="match status" value="1"/>
</dbReference>
<evidence type="ECO:0000256" key="5">
    <source>
        <dbReference type="ARBA" id="ARBA00022737"/>
    </source>
</evidence>
<sequence>MWKPFRDALKNCGSQSSRILVTTRKDQVAKMMESANTIKLEDLSEEDCWLVFSKIAFFDKDRQQCEQLEDFGKQISKKCKGLPLAAKTLGSLMRFKKSKEEWRNVLSNNLWELEDVERGLFAPLLLSYFDLSSPLKQCFSYCAIFPKDHVFDVDELVYMWTAHGFVESKENMEVETMAREYLENLVIRSFFQECRAYIQVCTREMGKNLSIVTISLVLLLASTSAGQVFDIKSYGGQPNADITQALTKAWKAACAVAGSKVVISAGTYKLGVVTLLGPCKGAIEFNLQGTLQAPSDLASFNGKDFWVSFERIDSLTVSGGGVFDGKGQTAWQKNNCDQKYNCKLLPINIRFDFVTNSIVRDIQSKDSKFFHINVMGCKNLQIQDVTITAPGDSPNTDGIHIGRSSKITISNAKIGTGDDCISIGDGAQDVTANQVTCGPGHGISVGSLGRYQNEQPVSGIRVIGGTLSSTQNGVRIKTWPSSPPGSASDMHFENIIMNNVANPILIDQGYCPNNQCSNKSPSKVKLSNVSFKNIRGTSSTKEAVKLICSKSVPCQQVAVADIDLVYKGAGGSATSTCVNVKPTISGKQNPPACTIKQ</sequence>
<evidence type="ECO:0000256" key="6">
    <source>
        <dbReference type="ARBA" id="ARBA00022801"/>
    </source>
</evidence>
<feature type="domain" description="NB-ARC" evidence="11">
    <location>
        <begin position="14"/>
        <end position="59"/>
    </location>
</feature>
<dbReference type="InterPro" id="IPR012334">
    <property type="entry name" value="Pectin_lyas_fold"/>
</dbReference>
<comment type="similarity">
    <text evidence="2 10">Belongs to the glycosyl hydrolase 28 family.</text>
</comment>
<keyword evidence="7" id="KW-0611">Plant defense</keyword>
<dbReference type="OrthoDB" id="187139at2759"/>
<dbReference type="InterPro" id="IPR042197">
    <property type="entry name" value="Apaf_helical"/>
</dbReference>
<comment type="caution">
    <text evidence="13">The sequence shown here is derived from an EMBL/GenBank/DDBJ whole genome shotgun (WGS) entry which is preliminary data.</text>
</comment>
<dbReference type="PANTHER" id="PTHR31375">
    <property type="match status" value="1"/>
</dbReference>
<dbReference type="Gene3D" id="1.10.10.10">
    <property type="entry name" value="Winged helix-like DNA-binding domain superfamily/Winged helix DNA-binding domain"/>
    <property type="match status" value="1"/>
</dbReference>